<evidence type="ECO:0000313" key="5">
    <source>
        <dbReference type="EMBL" id="KAI0529651.1"/>
    </source>
</evidence>
<evidence type="ECO:0000256" key="1">
    <source>
        <dbReference type="PROSITE-ProRule" id="PRU00047"/>
    </source>
</evidence>
<dbReference type="InterPro" id="IPR000477">
    <property type="entry name" value="RT_dom"/>
</dbReference>
<keyword evidence="6" id="KW-1185">Reference proteome</keyword>
<dbReference type="Gene3D" id="4.10.60.10">
    <property type="entry name" value="Zinc finger, CCHC-type"/>
    <property type="match status" value="1"/>
</dbReference>
<keyword evidence="1" id="KW-0863">Zinc-finger</keyword>
<evidence type="ECO:0000256" key="2">
    <source>
        <dbReference type="SAM" id="MobiDB-lite"/>
    </source>
</evidence>
<keyword evidence="1" id="KW-0862">Zinc</keyword>
<feature type="domain" description="Reverse transcriptase" evidence="4">
    <location>
        <begin position="390"/>
        <end position="569"/>
    </location>
</feature>
<dbReference type="Gene3D" id="3.30.70.270">
    <property type="match status" value="1"/>
</dbReference>
<dbReference type="PROSITE" id="PS50878">
    <property type="entry name" value="RT_POL"/>
    <property type="match status" value="1"/>
</dbReference>
<dbReference type="InterPro" id="IPR036875">
    <property type="entry name" value="Znf_CCHC_sf"/>
</dbReference>
<feature type="domain" description="CCHC-type" evidence="3">
    <location>
        <begin position="78"/>
        <end position="94"/>
    </location>
</feature>
<name>A0A8T3CCB7_DENNO</name>
<dbReference type="CDD" id="cd00303">
    <property type="entry name" value="retropepsin_like"/>
    <property type="match status" value="1"/>
</dbReference>
<protein>
    <submittedName>
        <fullName evidence="5">Uncharacterized protein</fullName>
    </submittedName>
</protein>
<feature type="region of interest" description="Disordered" evidence="2">
    <location>
        <begin position="42"/>
        <end position="68"/>
    </location>
</feature>
<dbReference type="InterPro" id="IPR021109">
    <property type="entry name" value="Peptidase_aspartic_dom_sf"/>
</dbReference>
<dbReference type="InterPro" id="IPR001878">
    <property type="entry name" value="Znf_CCHC"/>
</dbReference>
<dbReference type="OrthoDB" id="679712at2759"/>
<dbReference type="SUPFAM" id="SSF57756">
    <property type="entry name" value="Retrovirus zinc finger-like domains"/>
    <property type="match status" value="1"/>
</dbReference>
<reference evidence="5" key="1">
    <citation type="journal article" date="2022" name="Front. Genet.">
        <title>Chromosome-Scale Assembly of the Dendrobium nobile Genome Provides Insights Into the Molecular Mechanism of the Biosynthesis of the Medicinal Active Ingredient of Dendrobium.</title>
        <authorList>
            <person name="Xu Q."/>
            <person name="Niu S.-C."/>
            <person name="Li K.-L."/>
            <person name="Zheng P.-J."/>
            <person name="Zhang X.-J."/>
            <person name="Jia Y."/>
            <person name="Liu Y."/>
            <person name="Niu Y.-X."/>
            <person name="Yu L.-H."/>
            <person name="Chen D.-F."/>
            <person name="Zhang G.-Q."/>
        </authorList>
    </citation>
    <scope>NUCLEOTIDE SEQUENCE</scope>
    <source>
        <tissue evidence="5">Leaf</tissue>
    </source>
</reference>
<dbReference type="Gene3D" id="2.40.70.10">
    <property type="entry name" value="Acid Proteases"/>
    <property type="match status" value="1"/>
</dbReference>
<dbReference type="CDD" id="cd01647">
    <property type="entry name" value="RT_LTR"/>
    <property type="match status" value="1"/>
</dbReference>
<dbReference type="GO" id="GO:0008270">
    <property type="term" value="F:zinc ion binding"/>
    <property type="evidence" value="ECO:0007669"/>
    <property type="project" value="UniProtKB-KW"/>
</dbReference>
<accession>A0A8T3CCB7</accession>
<organism evidence="5 6">
    <name type="scientific">Dendrobium nobile</name>
    <name type="common">Orchid</name>
    <dbReference type="NCBI Taxonomy" id="94219"/>
    <lineage>
        <taxon>Eukaryota</taxon>
        <taxon>Viridiplantae</taxon>
        <taxon>Streptophyta</taxon>
        <taxon>Embryophyta</taxon>
        <taxon>Tracheophyta</taxon>
        <taxon>Spermatophyta</taxon>
        <taxon>Magnoliopsida</taxon>
        <taxon>Liliopsida</taxon>
        <taxon>Asparagales</taxon>
        <taxon>Orchidaceae</taxon>
        <taxon>Epidendroideae</taxon>
        <taxon>Malaxideae</taxon>
        <taxon>Dendrobiinae</taxon>
        <taxon>Dendrobium</taxon>
    </lineage>
</organism>
<dbReference type="SUPFAM" id="SSF56672">
    <property type="entry name" value="DNA/RNA polymerases"/>
    <property type="match status" value="1"/>
</dbReference>
<proteinExistence type="predicted"/>
<dbReference type="PANTHER" id="PTHR35046">
    <property type="entry name" value="ZINC KNUCKLE (CCHC-TYPE) FAMILY PROTEIN"/>
    <property type="match status" value="1"/>
</dbReference>
<dbReference type="GO" id="GO:0003676">
    <property type="term" value="F:nucleic acid binding"/>
    <property type="evidence" value="ECO:0007669"/>
    <property type="project" value="InterPro"/>
</dbReference>
<dbReference type="InterPro" id="IPR043502">
    <property type="entry name" value="DNA/RNA_pol_sf"/>
</dbReference>
<dbReference type="Pfam" id="PF00078">
    <property type="entry name" value="RVT_1"/>
    <property type="match status" value="1"/>
</dbReference>
<dbReference type="PROSITE" id="PS50158">
    <property type="entry name" value="ZF_CCHC"/>
    <property type="match status" value="1"/>
</dbReference>
<comment type="caution">
    <text evidence="5">The sequence shown here is derived from an EMBL/GenBank/DDBJ whole genome shotgun (WGS) entry which is preliminary data.</text>
</comment>
<evidence type="ECO:0000313" key="6">
    <source>
        <dbReference type="Proteomes" id="UP000829196"/>
    </source>
</evidence>
<dbReference type="SMART" id="SM00343">
    <property type="entry name" value="ZnF_C2HC"/>
    <property type="match status" value="1"/>
</dbReference>
<evidence type="ECO:0000259" key="3">
    <source>
        <dbReference type="PROSITE" id="PS50158"/>
    </source>
</evidence>
<keyword evidence="1" id="KW-0479">Metal-binding</keyword>
<dbReference type="AlphaFoldDB" id="A0A8T3CCB7"/>
<dbReference type="EMBL" id="JAGYWB010000002">
    <property type="protein sequence ID" value="KAI0529651.1"/>
    <property type="molecule type" value="Genomic_DNA"/>
</dbReference>
<sequence>MQHNRLSRFQYSRRPLMDSMADPTKAGLSVVKPTPNPVAPPLAAQFPKTAENTPDGKTLPKNKYSVPTNPYAKPSSLKCFRCFQPGHKSNECPQRQQLQLMENEDGEGSNNPNEGDSPYVEDVDGDDGNHIIYVVEKLLITPNRSNASQRNSIFKTRCTISGKVCDLLVNSGCTENIISWSVVHALQLKTTKNPQPYKISWVKRGIEIPVTEMCQVTFSIGRQYVCEVLCDVLDMDLCHLILGRLWQFDAGVIYDGRANAYSLDWKGRRLRFLPTAREDKNSSRDSPPTVMQIVSGPTLLLSWQDTSIMWALLVTDAADQSTTSLPCEIQDLLQTFADICPQDLPSSLPPMRSVQHQIYLVPNATLPNLPHYRLSPKEQQILQSIIEELLNKQLIQDSISTCAVPALLVPKKNGERQLCVDSRAINKITVKYHFPVPRIEELLDKLVGASVFLKLDLRSGYHQIRIRPGDEWKIAFKTPMGLYEWRVMPFWLCNAPSTFMRLIHDLLKPFWGRFCIAYFDDILVFIRSLEDHLSHLRQLFVELQENKLYLNLSKCEFSTSQVNFLGFIVSSEGVEMNKDKVSAILNWPTPTYFF</sequence>
<dbReference type="Gene3D" id="3.10.10.10">
    <property type="entry name" value="HIV Type 1 Reverse Transcriptase, subunit A, domain 1"/>
    <property type="match status" value="1"/>
</dbReference>
<feature type="region of interest" description="Disordered" evidence="2">
    <location>
        <begin position="103"/>
        <end position="123"/>
    </location>
</feature>
<dbReference type="PANTHER" id="PTHR35046:SF18">
    <property type="entry name" value="RNA-DIRECTED DNA POLYMERASE"/>
    <property type="match status" value="1"/>
</dbReference>
<dbReference type="Proteomes" id="UP000829196">
    <property type="component" value="Unassembled WGS sequence"/>
</dbReference>
<gene>
    <name evidence="5" type="ORF">KFK09_002205</name>
</gene>
<dbReference type="InterPro" id="IPR043128">
    <property type="entry name" value="Rev_trsase/Diguanyl_cyclase"/>
</dbReference>
<evidence type="ECO:0000259" key="4">
    <source>
        <dbReference type="PROSITE" id="PS50878"/>
    </source>
</evidence>